<evidence type="ECO:0000313" key="3">
    <source>
        <dbReference type="Proteomes" id="UP000187203"/>
    </source>
</evidence>
<keyword evidence="3" id="KW-1185">Reference proteome</keyword>
<dbReference type="Proteomes" id="UP000187203">
    <property type="component" value="Unassembled WGS sequence"/>
</dbReference>
<dbReference type="AlphaFoldDB" id="A0A1R3JHX2"/>
<evidence type="ECO:0000256" key="1">
    <source>
        <dbReference type="SAM" id="MobiDB-lite"/>
    </source>
</evidence>
<gene>
    <name evidence="2" type="ORF">COLO4_16366</name>
</gene>
<dbReference type="EMBL" id="AWUE01016066">
    <property type="protein sequence ID" value="OMO94377.1"/>
    <property type="molecule type" value="Genomic_DNA"/>
</dbReference>
<feature type="region of interest" description="Disordered" evidence="1">
    <location>
        <begin position="1"/>
        <end position="51"/>
    </location>
</feature>
<accession>A0A1R3JHX2</accession>
<evidence type="ECO:0000313" key="2">
    <source>
        <dbReference type="EMBL" id="OMO94377.1"/>
    </source>
</evidence>
<sequence>MNTKNIQEPNPVATSNSPPAIVSRPPPTTGTLAAAAACEPQSHRKSHKPSS</sequence>
<organism evidence="2 3">
    <name type="scientific">Corchorus olitorius</name>
    <dbReference type="NCBI Taxonomy" id="93759"/>
    <lineage>
        <taxon>Eukaryota</taxon>
        <taxon>Viridiplantae</taxon>
        <taxon>Streptophyta</taxon>
        <taxon>Embryophyta</taxon>
        <taxon>Tracheophyta</taxon>
        <taxon>Spermatophyta</taxon>
        <taxon>Magnoliopsida</taxon>
        <taxon>eudicotyledons</taxon>
        <taxon>Gunneridae</taxon>
        <taxon>Pentapetalae</taxon>
        <taxon>rosids</taxon>
        <taxon>malvids</taxon>
        <taxon>Malvales</taxon>
        <taxon>Malvaceae</taxon>
        <taxon>Grewioideae</taxon>
        <taxon>Apeibeae</taxon>
        <taxon>Corchorus</taxon>
    </lineage>
</organism>
<reference evidence="3" key="1">
    <citation type="submission" date="2013-09" db="EMBL/GenBank/DDBJ databases">
        <title>Corchorus olitorius genome sequencing.</title>
        <authorList>
            <person name="Alam M."/>
            <person name="Haque M.S."/>
            <person name="Islam M.S."/>
            <person name="Emdad E.M."/>
            <person name="Islam M.M."/>
            <person name="Ahmed B."/>
            <person name="Halim A."/>
            <person name="Hossen Q.M.M."/>
            <person name="Hossain M.Z."/>
            <person name="Ahmed R."/>
            <person name="Khan M.M."/>
            <person name="Islam R."/>
            <person name="Rashid M.M."/>
            <person name="Khan S.A."/>
            <person name="Rahman M.S."/>
            <person name="Alam M."/>
            <person name="Yahiya A.S."/>
            <person name="Khan M.S."/>
            <person name="Azam M.S."/>
            <person name="Haque T."/>
            <person name="Lashkar M.Z.H."/>
            <person name="Akhand A.I."/>
            <person name="Morshed G."/>
            <person name="Roy S."/>
            <person name="Uddin K.S."/>
            <person name="Rabeya T."/>
            <person name="Hossain A.S."/>
            <person name="Chowdhury A."/>
            <person name="Snigdha A.R."/>
            <person name="Mortoza M.S."/>
            <person name="Matin S.A."/>
            <person name="Hoque S.M.E."/>
            <person name="Islam M.K."/>
            <person name="Roy D.K."/>
            <person name="Haider R."/>
            <person name="Moosa M.M."/>
            <person name="Elias S.M."/>
            <person name="Hasan A.M."/>
            <person name="Jahan S."/>
            <person name="Shafiuddin M."/>
            <person name="Mahmood N."/>
            <person name="Shommy N.S."/>
        </authorList>
    </citation>
    <scope>NUCLEOTIDE SEQUENCE [LARGE SCALE GENOMIC DNA]</scope>
    <source>
        <strain evidence="3">cv. O-4</strain>
    </source>
</reference>
<comment type="caution">
    <text evidence="2">The sequence shown here is derived from an EMBL/GenBank/DDBJ whole genome shotgun (WGS) entry which is preliminary data.</text>
</comment>
<name>A0A1R3JHX2_9ROSI</name>
<feature type="compositionally biased region" description="Polar residues" evidence="1">
    <location>
        <begin position="1"/>
        <end position="18"/>
    </location>
</feature>
<proteinExistence type="predicted"/>
<protein>
    <submittedName>
        <fullName evidence="2">Pentatricopeptide repeat-containing protein</fullName>
    </submittedName>
</protein>